<dbReference type="PANTHER" id="PTHR11437">
    <property type="entry name" value="RIBONUCLEASE"/>
    <property type="match status" value="1"/>
</dbReference>
<dbReference type="GO" id="GO:0004519">
    <property type="term" value="F:endonuclease activity"/>
    <property type="evidence" value="ECO:0007669"/>
    <property type="project" value="UniProtKB-KW"/>
</dbReference>
<evidence type="ECO:0000256" key="5">
    <source>
        <dbReference type="ARBA" id="ARBA00022759"/>
    </source>
</evidence>
<dbReference type="GO" id="GO:0005576">
    <property type="term" value="C:extracellular region"/>
    <property type="evidence" value="ECO:0007669"/>
    <property type="project" value="UniProtKB-SubCell"/>
</dbReference>
<reference evidence="10" key="2">
    <citation type="submission" date="2025-08" db="UniProtKB">
        <authorList>
            <consortium name="Ensembl"/>
        </authorList>
    </citation>
    <scope>IDENTIFICATION</scope>
</reference>
<organism evidence="10 11">
    <name type="scientific">Sphaeramia orbicularis</name>
    <name type="common">orbiculate cardinalfish</name>
    <dbReference type="NCBI Taxonomy" id="375764"/>
    <lineage>
        <taxon>Eukaryota</taxon>
        <taxon>Metazoa</taxon>
        <taxon>Chordata</taxon>
        <taxon>Craniata</taxon>
        <taxon>Vertebrata</taxon>
        <taxon>Euteleostomi</taxon>
        <taxon>Actinopterygii</taxon>
        <taxon>Neopterygii</taxon>
        <taxon>Teleostei</taxon>
        <taxon>Neoteleostei</taxon>
        <taxon>Acanthomorphata</taxon>
        <taxon>Gobiaria</taxon>
        <taxon>Kurtiformes</taxon>
        <taxon>Apogonoidei</taxon>
        <taxon>Apogonidae</taxon>
        <taxon>Apogoninae</taxon>
        <taxon>Sphaeramia</taxon>
    </lineage>
</organism>
<dbReference type="GO" id="GO:0050829">
    <property type="term" value="P:defense response to Gram-negative bacterium"/>
    <property type="evidence" value="ECO:0007669"/>
    <property type="project" value="TreeGrafter"/>
</dbReference>
<evidence type="ECO:0000313" key="10">
    <source>
        <dbReference type="Ensembl" id="ENSSORP00005018795.1"/>
    </source>
</evidence>
<evidence type="ECO:0000256" key="8">
    <source>
        <dbReference type="RuleBase" id="RU000651"/>
    </source>
</evidence>
<comment type="subcellular location">
    <subcellularLocation>
        <location evidence="1">Secreted</location>
    </subcellularLocation>
</comment>
<dbReference type="PANTHER" id="PTHR11437:SF10">
    <property type="entry name" value="ANGIOGENIN-RELATED"/>
    <property type="match status" value="1"/>
</dbReference>
<dbReference type="Gene3D" id="3.10.130.10">
    <property type="entry name" value="Ribonuclease A-like domain"/>
    <property type="match status" value="1"/>
</dbReference>
<dbReference type="SMART" id="SM00092">
    <property type="entry name" value="RNAse_Pc"/>
    <property type="match status" value="1"/>
</dbReference>
<comment type="similarity">
    <text evidence="2 8">Belongs to the pancreatic ribonuclease family.</text>
</comment>
<dbReference type="AlphaFoldDB" id="A0A672ZNJ7"/>
<accession>A0A672ZNJ7</accession>
<dbReference type="Pfam" id="PF00074">
    <property type="entry name" value="RnaseA"/>
    <property type="match status" value="1"/>
</dbReference>
<dbReference type="InterPro" id="IPR001427">
    <property type="entry name" value="RNaseA"/>
</dbReference>
<keyword evidence="3" id="KW-0964">Secreted</keyword>
<proteinExistence type="inferred from homology"/>
<reference evidence="10" key="3">
    <citation type="submission" date="2025-09" db="UniProtKB">
        <authorList>
            <consortium name="Ensembl"/>
        </authorList>
    </citation>
    <scope>IDENTIFICATION</scope>
</reference>
<dbReference type="GO" id="GO:0003676">
    <property type="term" value="F:nucleic acid binding"/>
    <property type="evidence" value="ECO:0007669"/>
    <property type="project" value="InterPro"/>
</dbReference>
<evidence type="ECO:0000256" key="3">
    <source>
        <dbReference type="ARBA" id="ARBA00022525"/>
    </source>
</evidence>
<evidence type="ECO:0000313" key="11">
    <source>
        <dbReference type="Proteomes" id="UP000472271"/>
    </source>
</evidence>
<reference evidence="10" key="1">
    <citation type="submission" date="2019-06" db="EMBL/GenBank/DDBJ databases">
        <authorList>
            <consortium name="Wellcome Sanger Institute Data Sharing"/>
        </authorList>
    </citation>
    <scope>NUCLEOTIDE SEQUENCE [LARGE SCALE GENOMIC DNA]</scope>
</reference>
<evidence type="ECO:0000256" key="7">
    <source>
        <dbReference type="ARBA" id="ARBA00023157"/>
    </source>
</evidence>
<evidence type="ECO:0000259" key="9">
    <source>
        <dbReference type="SMART" id="SM00092"/>
    </source>
</evidence>
<dbReference type="InterPro" id="IPR023411">
    <property type="entry name" value="RNaseA_AS"/>
</dbReference>
<keyword evidence="4 8" id="KW-0540">Nuclease</keyword>
<dbReference type="GO" id="GO:0001525">
    <property type="term" value="P:angiogenesis"/>
    <property type="evidence" value="ECO:0007669"/>
    <property type="project" value="TreeGrafter"/>
</dbReference>
<dbReference type="InParanoid" id="A0A672ZNJ7"/>
<evidence type="ECO:0000256" key="4">
    <source>
        <dbReference type="ARBA" id="ARBA00022722"/>
    </source>
</evidence>
<keyword evidence="7" id="KW-1015">Disulfide bond</keyword>
<protein>
    <recommendedName>
        <fullName evidence="9">Ribonuclease A-domain domain-containing protein</fullName>
    </recommendedName>
</protein>
<evidence type="ECO:0000256" key="6">
    <source>
        <dbReference type="ARBA" id="ARBA00022801"/>
    </source>
</evidence>
<keyword evidence="6 8" id="KW-0378">Hydrolase</keyword>
<keyword evidence="5 8" id="KW-0255">Endonuclease</keyword>
<dbReference type="SUPFAM" id="SSF54076">
    <property type="entry name" value="RNase A-like"/>
    <property type="match status" value="1"/>
</dbReference>
<feature type="domain" description="Ribonuclease A-domain" evidence="9">
    <location>
        <begin position="1"/>
        <end position="117"/>
    </location>
</feature>
<keyword evidence="11" id="KW-1185">Reference proteome</keyword>
<name>A0A672ZNJ7_9TELE</name>
<dbReference type="InterPro" id="IPR036816">
    <property type="entry name" value="RNaseA-like_dom_sf"/>
</dbReference>
<dbReference type="InterPro" id="IPR023412">
    <property type="entry name" value="RNaseA_domain"/>
</dbReference>
<dbReference type="GO" id="GO:0016787">
    <property type="term" value="F:hydrolase activity"/>
    <property type="evidence" value="ECO:0007669"/>
    <property type="project" value="UniProtKB-KW"/>
</dbReference>
<dbReference type="GO" id="GO:0050830">
    <property type="term" value="P:defense response to Gram-positive bacterium"/>
    <property type="evidence" value="ECO:0007669"/>
    <property type="project" value="TreeGrafter"/>
</dbReference>
<dbReference type="Ensembl" id="ENSSORT00005019345.1">
    <property type="protein sequence ID" value="ENSSORP00005018795.1"/>
    <property type="gene ID" value="ENSSORG00005009247.1"/>
</dbReference>
<evidence type="ECO:0000256" key="1">
    <source>
        <dbReference type="ARBA" id="ARBA00004613"/>
    </source>
</evidence>
<dbReference type="GO" id="GO:0004540">
    <property type="term" value="F:RNA nuclease activity"/>
    <property type="evidence" value="ECO:0007669"/>
    <property type="project" value="TreeGrafter"/>
</dbReference>
<sequence length="122" mass="13956">KQVPPSTFKNQHVIVKMSDDKCDSVIKFRKIKYKNGCKKINTFILGSVKTVTAICKPKGQNTYSGKIVSQKKFKIIVCKLTKNSPKYPKCQYEGHSFTKKIAITCKKGLPVHYDRDVDDREE</sequence>
<dbReference type="Proteomes" id="UP000472271">
    <property type="component" value="Chromosome 10"/>
</dbReference>
<evidence type="ECO:0000256" key="2">
    <source>
        <dbReference type="ARBA" id="ARBA00005600"/>
    </source>
</evidence>
<dbReference type="PROSITE" id="PS00127">
    <property type="entry name" value="RNASE_PANCREATIC"/>
    <property type="match status" value="1"/>
</dbReference>